<evidence type="ECO:0000313" key="2">
    <source>
        <dbReference type="Proteomes" id="UP000323225"/>
    </source>
</evidence>
<dbReference type="AlphaFoldDB" id="A0A5B1C8Q8"/>
<dbReference type="EMBL" id="VUAA01000001">
    <property type="protein sequence ID" value="KAA1256581.1"/>
    <property type="molecule type" value="Genomic_DNA"/>
</dbReference>
<accession>A0A5B1C8Q8</accession>
<dbReference type="Proteomes" id="UP000323225">
    <property type="component" value="Unassembled WGS sequence"/>
</dbReference>
<sequence length="82" mass="9342">MKLQRCWLRSFTPITSFIYAHGDSLTCRLPVTPSCLGINLTDTVSFIGLLHINFVNNVICISFPNRKLTIYFFSLTKIQPCT</sequence>
<gene>
    <name evidence="1" type="ORF">F0M16_00960</name>
</gene>
<comment type="caution">
    <text evidence="1">The sequence shown here is derived from an EMBL/GenBank/DDBJ whole genome shotgun (WGS) entry which is preliminary data.</text>
</comment>
<evidence type="ECO:0000313" key="1">
    <source>
        <dbReference type="EMBL" id="KAA1256581.1"/>
    </source>
</evidence>
<reference evidence="1 2" key="1">
    <citation type="submission" date="2019-09" db="EMBL/GenBank/DDBJ databases">
        <authorList>
            <person name="Kritzky A."/>
            <person name="Schelkanova E.Y."/>
            <person name="Alkhova Z.V."/>
            <person name="Smirnova N.I."/>
        </authorList>
    </citation>
    <scope>NUCLEOTIDE SEQUENCE [LARGE SCALE GENOMIC DNA]</scope>
    <source>
        <strain evidence="1 2">M1526</strain>
    </source>
</reference>
<protein>
    <submittedName>
        <fullName evidence="1">Uncharacterized protein</fullName>
    </submittedName>
</protein>
<name>A0A5B1C8Q8_VIBCL</name>
<proteinExistence type="predicted"/>
<organism evidence="1 2">
    <name type="scientific">Vibrio cholerae</name>
    <dbReference type="NCBI Taxonomy" id="666"/>
    <lineage>
        <taxon>Bacteria</taxon>
        <taxon>Pseudomonadati</taxon>
        <taxon>Pseudomonadota</taxon>
        <taxon>Gammaproteobacteria</taxon>
        <taxon>Vibrionales</taxon>
        <taxon>Vibrionaceae</taxon>
        <taxon>Vibrio</taxon>
    </lineage>
</organism>